<dbReference type="PROSITE" id="PS00061">
    <property type="entry name" value="ADH_SHORT"/>
    <property type="match status" value="1"/>
</dbReference>
<dbReference type="InterPro" id="IPR020904">
    <property type="entry name" value="Sc_DH/Rdtase_CS"/>
</dbReference>
<evidence type="ECO:0000313" key="3">
    <source>
        <dbReference type="EMBL" id="SES63806.1"/>
    </source>
</evidence>
<dbReference type="PANTHER" id="PTHR44196:SF1">
    <property type="entry name" value="DEHYDROGENASE_REDUCTASE SDR FAMILY MEMBER 7B"/>
    <property type="match status" value="1"/>
</dbReference>
<dbReference type="Pfam" id="PF00106">
    <property type="entry name" value="adh_short"/>
    <property type="match status" value="1"/>
</dbReference>
<evidence type="ECO:0000256" key="2">
    <source>
        <dbReference type="ARBA" id="ARBA00023002"/>
    </source>
</evidence>
<reference evidence="3 4" key="1">
    <citation type="submission" date="2016-10" db="EMBL/GenBank/DDBJ databases">
        <authorList>
            <person name="de Groot N.N."/>
        </authorList>
    </citation>
    <scope>NUCLEOTIDE SEQUENCE [LARGE SCALE GENOMIC DNA]</scope>
    <source>
        <strain evidence="3 4">DSM 19706</strain>
    </source>
</reference>
<dbReference type="EMBL" id="FOHK01000001">
    <property type="protein sequence ID" value="SES63806.1"/>
    <property type="molecule type" value="Genomic_DNA"/>
</dbReference>
<gene>
    <name evidence="3" type="ORF">SAMN05660429_00072</name>
</gene>
<keyword evidence="4" id="KW-1185">Reference proteome</keyword>
<comment type="similarity">
    <text evidence="1">Belongs to the short-chain dehydrogenases/reductases (SDR) family.</text>
</comment>
<dbReference type="InterPro" id="IPR002347">
    <property type="entry name" value="SDR_fam"/>
</dbReference>
<evidence type="ECO:0000313" key="4">
    <source>
        <dbReference type="Proteomes" id="UP000199308"/>
    </source>
</evidence>
<dbReference type="GO" id="GO:0016491">
    <property type="term" value="F:oxidoreductase activity"/>
    <property type="evidence" value="ECO:0007669"/>
    <property type="project" value="UniProtKB-KW"/>
</dbReference>
<dbReference type="STRING" id="349064.SAMN05660429_00072"/>
<sequence>MSAQSILITGATSGIGEALAYFYADQGWLVHAIGRNQDKLTEMQEQSSSISGYACDLSHASAIESLKAEYKDASFDVIVLNAGTCRYMDVSQFDSQYFTSQMRENLASMVYCIEALQHTLRTGSVLALMSSSARYLPFPKAQAYGASKAAIAYLAESLALEWHVKDIHVATISPGFVKTPLTDKNEFDMPFMISAEDAANRIYQGINKRKHDIAFPKRLIWTLHMLNALPKSLYFNMMKSKL</sequence>
<dbReference type="Gene3D" id="3.40.50.720">
    <property type="entry name" value="NAD(P)-binding Rossmann-like Domain"/>
    <property type="match status" value="1"/>
</dbReference>
<evidence type="ECO:0000256" key="1">
    <source>
        <dbReference type="ARBA" id="ARBA00006484"/>
    </source>
</evidence>
<dbReference type="Proteomes" id="UP000199308">
    <property type="component" value="Unassembled WGS sequence"/>
</dbReference>
<keyword evidence="2" id="KW-0560">Oxidoreductase</keyword>
<dbReference type="AlphaFoldDB" id="A0A1H9Y5W6"/>
<name>A0A1H9Y5W6_THASX</name>
<organism evidence="3 4">
    <name type="scientific">Thalassotalea agarivorans</name>
    <name type="common">Thalassomonas agarivorans</name>
    <dbReference type="NCBI Taxonomy" id="349064"/>
    <lineage>
        <taxon>Bacteria</taxon>
        <taxon>Pseudomonadati</taxon>
        <taxon>Pseudomonadota</taxon>
        <taxon>Gammaproteobacteria</taxon>
        <taxon>Alteromonadales</taxon>
        <taxon>Colwelliaceae</taxon>
        <taxon>Thalassotalea</taxon>
    </lineage>
</organism>
<dbReference type="RefSeq" id="WP_093326706.1">
    <property type="nucleotide sequence ID" value="NZ_AP027363.1"/>
</dbReference>
<dbReference type="InterPro" id="IPR036291">
    <property type="entry name" value="NAD(P)-bd_dom_sf"/>
</dbReference>
<dbReference type="SUPFAM" id="SSF51735">
    <property type="entry name" value="NAD(P)-binding Rossmann-fold domains"/>
    <property type="match status" value="1"/>
</dbReference>
<accession>A0A1H9Y5W6</accession>
<dbReference type="GO" id="GO:0016020">
    <property type="term" value="C:membrane"/>
    <property type="evidence" value="ECO:0007669"/>
    <property type="project" value="TreeGrafter"/>
</dbReference>
<dbReference type="PANTHER" id="PTHR44196">
    <property type="entry name" value="DEHYDROGENASE/REDUCTASE SDR FAMILY MEMBER 7B"/>
    <property type="match status" value="1"/>
</dbReference>
<proteinExistence type="inferred from homology"/>
<dbReference type="OrthoDB" id="335726at2"/>
<dbReference type="PRINTS" id="PR00081">
    <property type="entry name" value="GDHRDH"/>
</dbReference>
<protein>
    <submittedName>
        <fullName evidence="3">Short-chain dehydrogenase</fullName>
    </submittedName>
</protein>